<organism evidence="1 2">
    <name type="scientific">Clostridium simiarum</name>
    <dbReference type="NCBI Taxonomy" id="2841506"/>
    <lineage>
        <taxon>Bacteria</taxon>
        <taxon>Bacillati</taxon>
        <taxon>Bacillota</taxon>
        <taxon>Clostridia</taxon>
        <taxon>Eubacteriales</taxon>
        <taxon>Clostridiaceae</taxon>
        <taxon>Clostridium</taxon>
    </lineage>
</organism>
<gene>
    <name evidence="1" type="ORF">KQI89_01625</name>
</gene>
<proteinExistence type="predicted"/>
<dbReference type="EMBL" id="JAHLQL010000001">
    <property type="protein sequence ID" value="MBU5590454.1"/>
    <property type="molecule type" value="Genomic_DNA"/>
</dbReference>
<comment type="caution">
    <text evidence="1">The sequence shown here is derived from an EMBL/GenBank/DDBJ whole genome shotgun (WGS) entry which is preliminary data.</text>
</comment>
<reference evidence="1 2" key="1">
    <citation type="submission" date="2021-06" db="EMBL/GenBank/DDBJ databases">
        <authorList>
            <person name="Sun Q."/>
            <person name="Li D."/>
        </authorList>
    </citation>
    <scope>NUCLEOTIDE SEQUENCE [LARGE SCALE GENOMIC DNA]</scope>
    <source>
        <strain evidence="1 2">MSJ-4</strain>
    </source>
</reference>
<protein>
    <submittedName>
        <fullName evidence="1">Uncharacterized protein</fullName>
    </submittedName>
</protein>
<evidence type="ECO:0000313" key="2">
    <source>
        <dbReference type="Proteomes" id="UP000736583"/>
    </source>
</evidence>
<dbReference type="Proteomes" id="UP000736583">
    <property type="component" value="Unassembled WGS sequence"/>
</dbReference>
<name>A0ABS6EXT3_9CLOT</name>
<keyword evidence="2" id="KW-1185">Reference proteome</keyword>
<sequence length="118" mass="13774">METRKQLDTIAMLAILKDNPTFKALNGKGCIVGVQSEEKYIHIRNTGYDRISLEDNWNIIKPIDYDKANELFKAGRMVECIFSDGTRKQYRKMPLDSNVIIEADLPLAYDCLWYCYWN</sequence>
<accession>A0ABS6EXT3</accession>
<dbReference type="RefSeq" id="WP_216455652.1">
    <property type="nucleotide sequence ID" value="NZ_JAHLQL010000001.1"/>
</dbReference>
<evidence type="ECO:0000313" key="1">
    <source>
        <dbReference type="EMBL" id="MBU5590454.1"/>
    </source>
</evidence>